<dbReference type="InterPro" id="IPR036188">
    <property type="entry name" value="FAD/NAD-bd_sf"/>
</dbReference>
<dbReference type="RefSeq" id="WP_092196335.1">
    <property type="nucleotide sequence ID" value="NZ_FOND01000005.1"/>
</dbReference>
<protein>
    <submittedName>
        <fullName evidence="3">2-polyprenyl-6-methoxyphenol hydroxylase</fullName>
    </submittedName>
</protein>
<evidence type="ECO:0000313" key="4">
    <source>
        <dbReference type="Proteomes" id="UP000198589"/>
    </source>
</evidence>
<proteinExistence type="inferred from homology"/>
<evidence type="ECO:0000313" key="3">
    <source>
        <dbReference type="EMBL" id="SFE71005.1"/>
    </source>
</evidence>
<dbReference type="InterPro" id="IPR050816">
    <property type="entry name" value="Flavin-dep_Halogenase_NPB"/>
</dbReference>
<gene>
    <name evidence="3" type="ORF">SAMN05216574_105160</name>
</gene>
<name>A0A1I2CS60_9ACTN</name>
<organism evidence="3 4">
    <name type="scientific">Blastococcus tunisiensis</name>
    <dbReference type="NCBI Taxonomy" id="1798228"/>
    <lineage>
        <taxon>Bacteria</taxon>
        <taxon>Bacillati</taxon>
        <taxon>Actinomycetota</taxon>
        <taxon>Actinomycetes</taxon>
        <taxon>Geodermatophilales</taxon>
        <taxon>Geodermatophilaceae</taxon>
        <taxon>Blastococcus</taxon>
    </lineage>
</organism>
<dbReference type="PANTHER" id="PTHR43747">
    <property type="entry name" value="FAD-BINDING PROTEIN"/>
    <property type="match status" value="1"/>
</dbReference>
<dbReference type="InterPro" id="IPR006076">
    <property type="entry name" value="FAD-dep_OxRdtase"/>
</dbReference>
<dbReference type="Gene3D" id="3.50.50.60">
    <property type="entry name" value="FAD/NAD(P)-binding domain"/>
    <property type="match status" value="1"/>
</dbReference>
<dbReference type="AlphaFoldDB" id="A0A1I2CS60"/>
<dbReference type="STRING" id="1798228.SAMN05216574_105160"/>
<comment type="similarity">
    <text evidence="1">Belongs to the flavin-dependent halogenase family. Bacterial tryptophan halogenase subfamily.</text>
</comment>
<reference evidence="4" key="1">
    <citation type="submission" date="2016-10" db="EMBL/GenBank/DDBJ databases">
        <authorList>
            <person name="Varghese N."/>
            <person name="Submissions S."/>
        </authorList>
    </citation>
    <scope>NUCLEOTIDE SEQUENCE [LARGE SCALE GENOMIC DNA]</scope>
    <source>
        <strain evidence="4">DSM 46838</strain>
    </source>
</reference>
<dbReference type="SUPFAM" id="SSF51905">
    <property type="entry name" value="FAD/NAD(P)-binding domain"/>
    <property type="match status" value="1"/>
</dbReference>
<dbReference type="PANTHER" id="PTHR43747:SF4">
    <property type="entry name" value="FLAVIN-DEPENDENT TRYPTOPHAN HALOGENASE"/>
    <property type="match status" value="1"/>
</dbReference>
<keyword evidence="4" id="KW-1185">Reference proteome</keyword>
<evidence type="ECO:0000256" key="1">
    <source>
        <dbReference type="ARBA" id="ARBA00038396"/>
    </source>
</evidence>
<sequence length="472" mass="49791">MATVVVLGAGMTGLTTAMLLARDGNRVTVLERDPAPPGDAVWTAWQRPGVSQFRHPHLVLPRWHREMEEALPEVVDELVASGGRPLNLIAMLPERVRGPLRDSDRQFDTVTARRPVLEAAVAAVAGRTAGLTVRRGAGVAGVSTGTGELPGVPHVTGVRLTDGGTVPADLVVDCTGGRSRLGSWLTAVGARRPAGERDTAGFVYYARHFRAPADRQPAVLTRPLQHYDSLSLLTLPADHGTWAVAIVTSSADRRLRALRDPAVWQSVLARYPLAAHWGSTTHGAEPITGVDVIAGLQDRSLRLVVDGDPVATGLVAVGDAWGTTNPALGRGLSIGLVHARVLQQLLREVDPVDAEKLARRFDEVTAAEVEPLHRMTVASDRHRLAELAGDLSGVPYETDDPGWAMTRALTAAAAVDTDAVRMGTSIGSLLATPGQLFADPAVAGRIMALGAGAPRYPMPGPDRAGLLAAMDG</sequence>
<dbReference type="EMBL" id="FOND01000005">
    <property type="protein sequence ID" value="SFE71005.1"/>
    <property type="molecule type" value="Genomic_DNA"/>
</dbReference>
<dbReference type="Proteomes" id="UP000198589">
    <property type="component" value="Unassembled WGS sequence"/>
</dbReference>
<dbReference type="OrthoDB" id="9790035at2"/>
<dbReference type="Pfam" id="PF01266">
    <property type="entry name" value="DAO"/>
    <property type="match status" value="1"/>
</dbReference>
<dbReference type="PRINTS" id="PR00420">
    <property type="entry name" value="RNGMNOXGNASE"/>
</dbReference>
<accession>A0A1I2CS60</accession>
<evidence type="ECO:0000259" key="2">
    <source>
        <dbReference type="Pfam" id="PF01266"/>
    </source>
</evidence>
<feature type="domain" description="FAD dependent oxidoreductase" evidence="2">
    <location>
        <begin position="4"/>
        <end position="83"/>
    </location>
</feature>